<gene>
    <name evidence="1" type="ORF">CIRG_07425</name>
</gene>
<dbReference type="AlphaFoldDB" id="A0A0J6YJC2"/>
<proteinExistence type="predicted"/>
<dbReference type="EMBL" id="DS028097">
    <property type="protein sequence ID" value="KMP07745.1"/>
    <property type="molecule type" value="Genomic_DNA"/>
</dbReference>
<name>A0A0J6YJC2_COCIT</name>
<sequence>MGGLSGKVRKNVKSSQNIFHSESNCESAGVVLWTARALLISWSSVRGACGARYSVLAFMPRHWPTGLGTKGLETFFGQRSSGDSLAIAKECAVTEPRLSDVMIGNMESYKL</sequence>
<protein>
    <submittedName>
        <fullName evidence="1">Uncharacterized protein</fullName>
    </submittedName>
</protein>
<reference evidence="2" key="1">
    <citation type="journal article" date="2010" name="Genome Res.">
        <title>Population genomic sequencing of Coccidioides fungi reveals recent hybridization and transposon control.</title>
        <authorList>
            <person name="Neafsey D.E."/>
            <person name="Barker B.M."/>
            <person name="Sharpton T.J."/>
            <person name="Stajich J.E."/>
            <person name="Park D.J."/>
            <person name="Whiston E."/>
            <person name="Hung C.-Y."/>
            <person name="McMahan C."/>
            <person name="White J."/>
            <person name="Sykes S."/>
            <person name="Heiman D."/>
            <person name="Young S."/>
            <person name="Zeng Q."/>
            <person name="Abouelleil A."/>
            <person name="Aftuck L."/>
            <person name="Bessette D."/>
            <person name="Brown A."/>
            <person name="FitzGerald M."/>
            <person name="Lui A."/>
            <person name="Macdonald J.P."/>
            <person name="Priest M."/>
            <person name="Orbach M.J."/>
            <person name="Galgiani J.N."/>
            <person name="Kirkland T.N."/>
            <person name="Cole G.T."/>
            <person name="Birren B.W."/>
            <person name="Henn M.R."/>
            <person name="Taylor J.W."/>
            <person name="Rounsley S.D."/>
        </authorList>
    </citation>
    <scope>NUCLEOTIDE SEQUENCE [LARGE SCALE GENOMIC DNA]</scope>
    <source>
        <strain evidence="2">RMSCC 2394</strain>
    </source>
</reference>
<organism evidence="1 2">
    <name type="scientific">Coccidioides immitis RMSCC 2394</name>
    <dbReference type="NCBI Taxonomy" id="404692"/>
    <lineage>
        <taxon>Eukaryota</taxon>
        <taxon>Fungi</taxon>
        <taxon>Dikarya</taxon>
        <taxon>Ascomycota</taxon>
        <taxon>Pezizomycotina</taxon>
        <taxon>Eurotiomycetes</taxon>
        <taxon>Eurotiomycetidae</taxon>
        <taxon>Onygenales</taxon>
        <taxon>Onygenaceae</taxon>
        <taxon>Coccidioides</taxon>
    </lineage>
</organism>
<accession>A0A0J6YJC2</accession>
<dbReference type="Proteomes" id="UP000054565">
    <property type="component" value="Unassembled WGS sequence"/>
</dbReference>
<evidence type="ECO:0000313" key="1">
    <source>
        <dbReference type="EMBL" id="KMP07745.1"/>
    </source>
</evidence>
<evidence type="ECO:0000313" key="2">
    <source>
        <dbReference type="Proteomes" id="UP000054565"/>
    </source>
</evidence>